<protein>
    <recommendedName>
        <fullName evidence="2">EF-hand domain-containing protein</fullName>
    </recommendedName>
</protein>
<comment type="caution">
    <text evidence="3">The sequence shown here is derived from an EMBL/GenBank/DDBJ whole genome shotgun (WGS) entry which is preliminary data.</text>
</comment>
<feature type="domain" description="EF-hand" evidence="2">
    <location>
        <begin position="112"/>
        <end position="147"/>
    </location>
</feature>
<dbReference type="SUPFAM" id="SSF56300">
    <property type="entry name" value="Metallo-dependent phosphatases"/>
    <property type="match status" value="1"/>
</dbReference>
<accession>A0AA36HZH0</accession>
<dbReference type="PANTHER" id="PTHR12905:SF0">
    <property type="entry name" value="CALCINEURIN-LIKE PHOSPHOESTERASE DOMAIN-CONTAINING PROTEIN"/>
    <property type="match status" value="1"/>
</dbReference>
<dbReference type="SUPFAM" id="SSF47473">
    <property type="entry name" value="EF-hand"/>
    <property type="match status" value="1"/>
</dbReference>
<dbReference type="PANTHER" id="PTHR12905">
    <property type="entry name" value="METALLOPHOSPHOESTERASE"/>
    <property type="match status" value="1"/>
</dbReference>
<dbReference type="InterPro" id="IPR051693">
    <property type="entry name" value="UPF0046_metallophosphoest"/>
</dbReference>
<evidence type="ECO:0000313" key="4">
    <source>
        <dbReference type="Proteomes" id="UP001178507"/>
    </source>
</evidence>
<gene>
    <name evidence="3" type="ORF">EVOR1521_LOCUS6830</name>
</gene>
<evidence type="ECO:0000256" key="1">
    <source>
        <dbReference type="ARBA" id="ARBA00022837"/>
    </source>
</evidence>
<dbReference type="EMBL" id="CAUJNA010000524">
    <property type="protein sequence ID" value="CAJ1378233.1"/>
    <property type="molecule type" value="Genomic_DNA"/>
</dbReference>
<keyword evidence="1" id="KW-0106">Calcium</keyword>
<dbReference type="Proteomes" id="UP001178507">
    <property type="component" value="Unassembled WGS sequence"/>
</dbReference>
<dbReference type="CDD" id="cd07379">
    <property type="entry name" value="MPP_239FB"/>
    <property type="match status" value="1"/>
</dbReference>
<evidence type="ECO:0000313" key="3">
    <source>
        <dbReference type="EMBL" id="CAJ1378233.1"/>
    </source>
</evidence>
<organism evidence="3 4">
    <name type="scientific">Effrenium voratum</name>
    <dbReference type="NCBI Taxonomy" id="2562239"/>
    <lineage>
        <taxon>Eukaryota</taxon>
        <taxon>Sar</taxon>
        <taxon>Alveolata</taxon>
        <taxon>Dinophyceae</taxon>
        <taxon>Suessiales</taxon>
        <taxon>Symbiodiniaceae</taxon>
        <taxon>Effrenium</taxon>
    </lineage>
</organism>
<dbReference type="InterPro" id="IPR018247">
    <property type="entry name" value="EF_Hand_1_Ca_BS"/>
</dbReference>
<dbReference type="GO" id="GO:0005509">
    <property type="term" value="F:calcium ion binding"/>
    <property type="evidence" value="ECO:0007669"/>
    <property type="project" value="InterPro"/>
</dbReference>
<dbReference type="Pfam" id="PF00149">
    <property type="entry name" value="Metallophos"/>
    <property type="match status" value="1"/>
</dbReference>
<feature type="domain" description="EF-hand" evidence="2">
    <location>
        <begin position="235"/>
        <end position="261"/>
    </location>
</feature>
<dbReference type="InterPro" id="IPR029052">
    <property type="entry name" value="Metallo-depent_PP-like"/>
</dbReference>
<dbReference type="Pfam" id="PF13202">
    <property type="entry name" value="EF-hand_5"/>
    <property type="match status" value="1"/>
</dbReference>
<proteinExistence type="predicted"/>
<evidence type="ECO:0000259" key="2">
    <source>
        <dbReference type="PROSITE" id="PS50222"/>
    </source>
</evidence>
<dbReference type="Gene3D" id="3.60.21.10">
    <property type="match status" value="1"/>
</dbReference>
<reference evidence="3" key="1">
    <citation type="submission" date="2023-08" db="EMBL/GenBank/DDBJ databases">
        <authorList>
            <person name="Chen Y."/>
            <person name="Shah S."/>
            <person name="Dougan E. K."/>
            <person name="Thang M."/>
            <person name="Chan C."/>
        </authorList>
    </citation>
    <scope>NUCLEOTIDE SEQUENCE</scope>
</reference>
<dbReference type="PROSITE" id="PS50222">
    <property type="entry name" value="EF_HAND_2"/>
    <property type="match status" value="2"/>
</dbReference>
<name>A0AA36HZH0_9DINO</name>
<keyword evidence="4" id="KW-1185">Reference proteome</keyword>
<sequence>MAFRLGKVWCRLGRKPAAFRFQLRSFSQQQLRDSLSQHPAVERCVFIDNAAYVVRKQKSPKVGILDTAVGDWELEKHLMRKATDWRLPQDLVPQVRVIDQLPAPESCSVPFSLLHMVHALFQAVDTSQSNHICLSEFVEFCRPLQLFNTAEASQVFFSKRSVQTASEILFSENDIFNLNEADTNVMKFADFQQLILEAGIVDMTSFRAVGESLKAPLVSFFVDERVASTLMTPWFAMYDDDGDGILQLEEYARLVADYQLPLMLADEVYTRAQQDKHGLDILDFESVLKVSGVLVTGTSIEKDDEMGKLWREIEPSQKFLAPHRVFIADGRSGTSMPQQPGHLRFVCLSDTHGQHRELSSRLPPGDVLLHGGDFSTDGSLEEVLDFSAWLRSLPYQHKVLIAGNHELTFDQSYTGGRVKSKETDVRSTFLASFTESDGVTYLEHEETVIRGVRIFGSPWQPEFLDWAFNAPRHAMAEKWQAIPAGVHVLLVHGPPLGRGDALLPSLQRGGCADLLVEVQNRIHPQFCVFGHIHEGAGISFDGTTHFINASSLNEHYQCIHAPLVFDVPIEE</sequence>
<dbReference type="Gene3D" id="1.10.238.10">
    <property type="entry name" value="EF-hand"/>
    <property type="match status" value="1"/>
</dbReference>
<dbReference type="InterPro" id="IPR011992">
    <property type="entry name" value="EF-hand-dom_pair"/>
</dbReference>
<dbReference type="AlphaFoldDB" id="A0AA36HZH0"/>
<dbReference type="GO" id="GO:0016787">
    <property type="term" value="F:hydrolase activity"/>
    <property type="evidence" value="ECO:0007669"/>
    <property type="project" value="InterPro"/>
</dbReference>
<dbReference type="InterPro" id="IPR002048">
    <property type="entry name" value="EF_hand_dom"/>
</dbReference>
<dbReference type="PROSITE" id="PS00018">
    <property type="entry name" value="EF_HAND_1"/>
    <property type="match status" value="2"/>
</dbReference>
<dbReference type="InterPro" id="IPR004843">
    <property type="entry name" value="Calcineurin-like_PHP"/>
</dbReference>